<dbReference type="Pfam" id="PF08631">
    <property type="entry name" value="SPO22"/>
    <property type="match status" value="1"/>
</dbReference>
<dbReference type="PANTHER" id="PTHR40375">
    <property type="entry name" value="SPORULATION-SPECIFIC PROTEIN 22"/>
    <property type="match status" value="1"/>
</dbReference>
<accession>A0A1B7TEB6</accession>
<keyword evidence="1" id="KW-0469">Meiosis</keyword>
<dbReference type="InterPro" id="IPR039057">
    <property type="entry name" value="Spo22/ZIP4"/>
</dbReference>
<sequence>MADISSSCKSTITEFVEACNDINDKFQKNETNDSKILSSLTNKINLLIPVTEKFERSIKTIPTLIVLDDSLLLSLENSCSNLYNTLILESKNKSILETPNYLFFFLNVKYFVVLLFFIFHILSKECNTNYGKNCFKFFVSLIKFCLDLYLQVNIIDKSLNSLINKIIRKSEKYSDQLVHFSEGGMLTDFYLTNFQVYFHEKDLTNAALYESKIKNTDIKLNENQILEFCKTVYNCSLKIITESNNSLNTEYVVFLNKASQMIPLQSELSNNTSKSKFKNLKYSVLVLIADYYVRLLQFEDAEIVIEEIIQNYQIDLNLVILKIDMIKKKYSNTDPQLVIEYKEILKRFIMSIMSNNNISCLESMTTFFCDLAKYSPEEAFSCFEYVLTNQTSKIPLDIIEKLFNNRLFILTEFLNTSEEIKINQLKSSFDDLQRIIDQELSETSVNSIVTLVWNYAKKLKKKSLIKEALEWFHQLDNDIINNKISDETKNIIFRAMQQCELELGNFEKVYYIYEKKMIEEKEKNNNFKTQIILFKTKVKEADDIFERNEKELNILEKIANDCKDIILNLKQISKSYTQFYDFLYACFIDFKSNNPVLLYLLDFLFVENNCSEVKGNNENENLFEVNNSSSGLFSHLSFMRILRLAIQLHLTNLELLDKKIFIQEFPNIYLPKFEKLLEQGLNILMRFRQLKEMDINSSSTSSNQLITGSFTNTEINWFAAVAFNLENKCFQNDLYLNNMNMCKVAVEYINLIDKKSLNDLELKELKVREMRCICLDCFYKKDGNIFNLSEMNKLNASILKLIGESMGILSHLNDENQYTEIMDCVRELWLARFSLIDYEKKDQNLFNLFNNHNFINLLITDDELVTGCFCIAFNNYNDNKSNKISLKQFDFDKKKISLLINKTLPTLSIKESLIYNRKYVEWLFHQDPDEELSKLIRKILTKSSSLSDNEKEDPEIFSEFDWLSTHCWNVSIRCLIEEEEMQSNNNNTQLSKIWFDLAIDSSRYLNNGKKEKLESLRVEMSIR</sequence>
<reference evidence="4" key="1">
    <citation type="journal article" date="2016" name="Proc. Natl. Acad. Sci. U.S.A.">
        <title>Comparative genomics of biotechnologically important yeasts.</title>
        <authorList>
            <person name="Riley R."/>
            <person name="Haridas S."/>
            <person name="Wolfe K.H."/>
            <person name="Lopes M.R."/>
            <person name="Hittinger C.T."/>
            <person name="Goeker M."/>
            <person name="Salamov A.A."/>
            <person name="Wisecaver J.H."/>
            <person name="Long T.M."/>
            <person name="Calvey C.H."/>
            <person name="Aerts A.L."/>
            <person name="Barry K.W."/>
            <person name="Choi C."/>
            <person name="Clum A."/>
            <person name="Coughlan A.Y."/>
            <person name="Deshpande S."/>
            <person name="Douglass A.P."/>
            <person name="Hanson S.J."/>
            <person name="Klenk H.-P."/>
            <person name="LaButti K.M."/>
            <person name="Lapidus A."/>
            <person name="Lindquist E.A."/>
            <person name="Lipzen A.M."/>
            <person name="Meier-Kolthoff J.P."/>
            <person name="Ohm R.A."/>
            <person name="Otillar R.P."/>
            <person name="Pangilinan J.L."/>
            <person name="Peng Y."/>
            <person name="Rokas A."/>
            <person name="Rosa C.A."/>
            <person name="Scheuner C."/>
            <person name="Sibirny A.A."/>
            <person name="Slot J.C."/>
            <person name="Stielow J.B."/>
            <person name="Sun H."/>
            <person name="Kurtzman C.P."/>
            <person name="Blackwell M."/>
            <person name="Grigoriev I.V."/>
            <person name="Jeffries T.W."/>
        </authorList>
    </citation>
    <scope>NUCLEOTIDE SEQUENCE [LARGE SCALE GENOMIC DNA]</scope>
    <source>
        <strain evidence="4">NRRL Y-1626</strain>
    </source>
</reference>
<keyword evidence="2" id="KW-0812">Transmembrane</keyword>
<dbReference type="InterPro" id="IPR013940">
    <property type="entry name" value="Spo22/ZIP4/TEX11"/>
</dbReference>
<evidence type="ECO:0000313" key="4">
    <source>
        <dbReference type="Proteomes" id="UP000092321"/>
    </source>
</evidence>
<dbReference type="AlphaFoldDB" id="A0A1B7TEB6"/>
<comment type="caution">
    <text evidence="3">The sequence shown here is derived from an EMBL/GenBank/DDBJ whole genome shotgun (WGS) entry which is preliminary data.</text>
</comment>
<evidence type="ECO:0008006" key="5">
    <source>
        <dbReference type="Google" id="ProtNLM"/>
    </source>
</evidence>
<dbReference type="OrthoDB" id="65716at2759"/>
<feature type="transmembrane region" description="Helical" evidence="2">
    <location>
        <begin position="101"/>
        <end position="122"/>
    </location>
</feature>
<protein>
    <recommendedName>
        <fullName evidence="5">Protein ZIP4 homolog</fullName>
    </recommendedName>
</protein>
<dbReference type="GO" id="GO:0051321">
    <property type="term" value="P:meiotic cell cycle"/>
    <property type="evidence" value="ECO:0007669"/>
    <property type="project" value="UniProtKB-KW"/>
</dbReference>
<name>A0A1B7TEB6_9ASCO</name>
<evidence type="ECO:0000256" key="1">
    <source>
        <dbReference type="ARBA" id="ARBA00023254"/>
    </source>
</evidence>
<keyword evidence="2" id="KW-1133">Transmembrane helix</keyword>
<dbReference type="PANTHER" id="PTHR40375:SF2">
    <property type="entry name" value="SPORULATION-SPECIFIC PROTEIN 22"/>
    <property type="match status" value="1"/>
</dbReference>
<dbReference type="Proteomes" id="UP000092321">
    <property type="component" value="Unassembled WGS sequence"/>
</dbReference>
<keyword evidence="4" id="KW-1185">Reference proteome</keyword>
<keyword evidence="2" id="KW-0472">Membrane</keyword>
<evidence type="ECO:0000256" key="2">
    <source>
        <dbReference type="SAM" id="Phobius"/>
    </source>
</evidence>
<gene>
    <name evidence="3" type="ORF">HANVADRAFT_52563</name>
</gene>
<proteinExistence type="predicted"/>
<dbReference type="EMBL" id="LXPE01000011">
    <property type="protein sequence ID" value="OBA27005.1"/>
    <property type="molecule type" value="Genomic_DNA"/>
</dbReference>
<evidence type="ECO:0000313" key="3">
    <source>
        <dbReference type="EMBL" id="OBA27005.1"/>
    </source>
</evidence>
<organism evidence="3 4">
    <name type="scientific">Hanseniaspora valbyensis NRRL Y-1626</name>
    <dbReference type="NCBI Taxonomy" id="766949"/>
    <lineage>
        <taxon>Eukaryota</taxon>
        <taxon>Fungi</taxon>
        <taxon>Dikarya</taxon>
        <taxon>Ascomycota</taxon>
        <taxon>Saccharomycotina</taxon>
        <taxon>Saccharomycetes</taxon>
        <taxon>Saccharomycodales</taxon>
        <taxon>Saccharomycodaceae</taxon>
        <taxon>Hanseniaspora</taxon>
    </lineage>
</organism>
<dbReference type="GO" id="GO:0090173">
    <property type="term" value="P:regulation of synaptonemal complex assembly"/>
    <property type="evidence" value="ECO:0007669"/>
    <property type="project" value="InterPro"/>
</dbReference>